<organism evidence="1 2">
    <name type="scientific">Priestia flexa</name>
    <dbReference type="NCBI Taxonomy" id="86664"/>
    <lineage>
        <taxon>Bacteria</taxon>
        <taxon>Bacillati</taxon>
        <taxon>Bacillota</taxon>
        <taxon>Bacilli</taxon>
        <taxon>Bacillales</taxon>
        <taxon>Bacillaceae</taxon>
        <taxon>Priestia</taxon>
    </lineage>
</organism>
<dbReference type="RefSeq" id="WP_025910696.1">
    <property type="nucleotide sequence ID" value="NZ_JAWUZT010000005.1"/>
</dbReference>
<sequence length="65" mass="7624">MKKGSLNGYWTSKEDKNRYVFVERVFKKGYVTGFSYLKVADGEVISSLKITHDELQEQYEKGLKR</sequence>
<evidence type="ECO:0000313" key="2">
    <source>
        <dbReference type="Proteomes" id="UP001284771"/>
    </source>
</evidence>
<dbReference type="EMBL" id="JAWUZT010000005">
    <property type="protein sequence ID" value="MDW8515098.1"/>
    <property type="molecule type" value="Genomic_DNA"/>
</dbReference>
<name>A0ABU4J289_9BACI</name>
<keyword evidence="2" id="KW-1185">Reference proteome</keyword>
<evidence type="ECO:0000313" key="1">
    <source>
        <dbReference type="EMBL" id="MDW8515098.1"/>
    </source>
</evidence>
<dbReference type="Proteomes" id="UP001284771">
    <property type="component" value="Unassembled WGS sequence"/>
</dbReference>
<comment type="caution">
    <text evidence="1">The sequence shown here is derived from an EMBL/GenBank/DDBJ whole genome shotgun (WGS) entry which is preliminary data.</text>
</comment>
<proteinExistence type="predicted"/>
<accession>A0ABU4J289</accession>
<gene>
    <name evidence="1" type="ORF">RIB56_03055</name>
</gene>
<reference evidence="2" key="1">
    <citation type="submission" date="2023-07" db="EMBL/GenBank/DDBJ databases">
        <title>Draft genomic sequences of Priestia flexa CCM isolated from the soil of an abandoned mine contaminated by free cyanide in the high Andean zone of Tacna, Peru.</title>
        <authorList>
            <person name="Caceda Quiroz C.J."/>
            <person name="Maraza Chooque G.J."/>
            <person name="Fora Quispe G.L."/>
            <person name="Carpio Mamani M."/>
        </authorList>
    </citation>
    <scope>NUCLEOTIDE SEQUENCE [LARGE SCALE GENOMIC DNA]</scope>
    <source>
        <strain evidence="2">CCM</strain>
    </source>
</reference>
<protein>
    <submittedName>
        <fullName evidence="1">Uncharacterized protein</fullName>
    </submittedName>
</protein>